<sequence length="50" mass="5429">MIHHSDHGSQYVSIVYNERLEEHGISASIGTVGDSYDNALAENVNGPSQE</sequence>
<dbReference type="Gene3D" id="3.30.420.10">
    <property type="entry name" value="Ribonuclease H-like superfamily/Ribonuclease H"/>
    <property type="match status" value="1"/>
</dbReference>
<dbReference type="EMBL" id="JARUHM010000001">
    <property type="protein sequence ID" value="MDT9409924.1"/>
    <property type="molecule type" value="Genomic_DNA"/>
</dbReference>
<name>A0ABU3PJM7_9CORY</name>
<proteinExistence type="predicted"/>
<comment type="caution">
    <text evidence="2">The sequence shown here is derived from an EMBL/GenBank/DDBJ whole genome shotgun (WGS) entry which is preliminary data.</text>
</comment>
<dbReference type="InterPro" id="IPR001584">
    <property type="entry name" value="Integrase_cat-core"/>
</dbReference>
<dbReference type="SUPFAM" id="SSF53098">
    <property type="entry name" value="Ribonuclease H-like"/>
    <property type="match status" value="1"/>
</dbReference>
<dbReference type="InterPro" id="IPR036397">
    <property type="entry name" value="RNaseH_sf"/>
</dbReference>
<gene>
    <name evidence="2" type="ORF">P8T80_00700</name>
</gene>
<dbReference type="RefSeq" id="WP_166443127.1">
    <property type="nucleotide sequence ID" value="NZ_CP168248.1"/>
</dbReference>
<evidence type="ECO:0000313" key="2">
    <source>
        <dbReference type="EMBL" id="MDT9409924.1"/>
    </source>
</evidence>
<dbReference type="PROSITE" id="PS50994">
    <property type="entry name" value="INTEGRASE"/>
    <property type="match status" value="1"/>
</dbReference>
<keyword evidence="3" id="KW-1185">Reference proteome</keyword>
<dbReference type="InterPro" id="IPR012337">
    <property type="entry name" value="RNaseH-like_sf"/>
</dbReference>
<accession>A0ABU3PJM7</accession>
<protein>
    <submittedName>
        <fullName evidence="2">DDE-type integrase/transposase/recombinase</fullName>
    </submittedName>
</protein>
<dbReference type="Proteomes" id="UP001265983">
    <property type="component" value="Unassembled WGS sequence"/>
</dbReference>
<evidence type="ECO:0000259" key="1">
    <source>
        <dbReference type="PROSITE" id="PS50994"/>
    </source>
</evidence>
<reference evidence="2 3" key="1">
    <citation type="submission" date="2023-03" db="EMBL/GenBank/DDBJ databases">
        <title>Whole genome sequence of the first Corynebacterium rouxii strains isolated in Brazil: a recent member of Corynebacterium diphtheriae complex.</title>
        <authorList>
            <person name="Vieira V."/>
            <person name="Ramos J.N."/>
            <person name="Araujo M.R.B."/>
            <person name="Baio P.V."/>
            <person name="Sant'Anna L.O."/>
            <person name="Veras J.F.C."/>
            <person name="Vieira E.M.D."/>
            <person name="Sousa M.A.B."/>
            <person name="Camargo C.H."/>
            <person name="Sacchi C.T."/>
            <person name="Campos K.R."/>
            <person name="Santos M.B.N."/>
            <person name="Bokermann S."/>
            <person name="Alvim L.B."/>
            <person name="Santos L.S."/>
            <person name="Mattos-Guaraldi A.L."/>
        </authorList>
    </citation>
    <scope>NUCLEOTIDE SEQUENCE [LARGE SCALE GENOMIC DNA]</scope>
    <source>
        <strain evidence="2 3">70862</strain>
    </source>
</reference>
<feature type="domain" description="Integrase catalytic" evidence="1">
    <location>
        <begin position="1"/>
        <end position="50"/>
    </location>
</feature>
<organism evidence="2 3">
    <name type="scientific">Corynebacterium rouxii</name>
    <dbReference type="NCBI Taxonomy" id="2719119"/>
    <lineage>
        <taxon>Bacteria</taxon>
        <taxon>Bacillati</taxon>
        <taxon>Actinomycetota</taxon>
        <taxon>Actinomycetes</taxon>
        <taxon>Mycobacteriales</taxon>
        <taxon>Corynebacteriaceae</taxon>
        <taxon>Corynebacterium</taxon>
    </lineage>
</organism>
<evidence type="ECO:0000313" key="3">
    <source>
        <dbReference type="Proteomes" id="UP001265983"/>
    </source>
</evidence>